<dbReference type="GO" id="GO:0007507">
    <property type="term" value="P:heart development"/>
    <property type="evidence" value="ECO:0007669"/>
    <property type="project" value="TreeGrafter"/>
</dbReference>
<evidence type="ECO:0000313" key="2">
    <source>
        <dbReference type="Proteomes" id="UP001153954"/>
    </source>
</evidence>
<dbReference type="GO" id="GO:0051146">
    <property type="term" value="P:striated muscle cell differentiation"/>
    <property type="evidence" value="ECO:0007669"/>
    <property type="project" value="TreeGrafter"/>
</dbReference>
<sequence>MFLHVLTSSIPSKRNQVYIALFKPLRVSRRQFRRVLMCMRNVRHLKCHELYAHEKVTKVDSLSLVLSGK</sequence>
<comment type="caution">
    <text evidence="1">The sequence shown here is derived from an EMBL/GenBank/DDBJ whole genome shotgun (WGS) entry which is preliminary data.</text>
</comment>
<proteinExistence type="predicted"/>
<accession>A0AAU9TFX1</accession>
<dbReference type="PANTHER" id="PTHR12101:SF1">
    <property type="entry name" value="BVES"/>
    <property type="match status" value="1"/>
</dbReference>
<dbReference type="EMBL" id="CAKOGL010000003">
    <property type="protein sequence ID" value="CAH2085008.1"/>
    <property type="molecule type" value="Genomic_DNA"/>
</dbReference>
<reference evidence="1" key="1">
    <citation type="submission" date="2022-03" db="EMBL/GenBank/DDBJ databases">
        <authorList>
            <person name="Tunstrom K."/>
        </authorList>
    </citation>
    <scope>NUCLEOTIDE SEQUENCE</scope>
</reference>
<dbReference type="AlphaFoldDB" id="A0AAU9TFX1"/>
<organism evidence="1 2">
    <name type="scientific">Euphydryas editha</name>
    <name type="common">Edith's checkerspot</name>
    <dbReference type="NCBI Taxonomy" id="104508"/>
    <lineage>
        <taxon>Eukaryota</taxon>
        <taxon>Metazoa</taxon>
        <taxon>Ecdysozoa</taxon>
        <taxon>Arthropoda</taxon>
        <taxon>Hexapoda</taxon>
        <taxon>Insecta</taxon>
        <taxon>Pterygota</taxon>
        <taxon>Neoptera</taxon>
        <taxon>Endopterygota</taxon>
        <taxon>Lepidoptera</taxon>
        <taxon>Glossata</taxon>
        <taxon>Ditrysia</taxon>
        <taxon>Papilionoidea</taxon>
        <taxon>Nymphalidae</taxon>
        <taxon>Nymphalinae</taxon>
        <taxon>Euphydryas</taxon>
    </lineage>
</organism>
<dbReference type="GO" id="GO:0042391">
    <property type="term" value="P:regulation of membrane potential"/>
    <property type="evidence" value="ECO:0007669"/>
    <property type="project" value="TreeGrafter"/>
</dbReference>
<dbReference type="GO" id="GO:0042383">
    <property type="term" value="C:sarcolemma"/>
    <property type="evidence" value="ECO:0007669"/>
    <property type="project" value="TreeGrafter"/>
</dbReference>
<dbReference type="GO" id="GO:0030552">
    <property type="term" value="F:cAMP binding"/>
    <property type="evidence" value="ECO:0007669"/>
    <property type="project" value="TreeGrafter"/>
</dbReference>
<gene>
    <name evidence="1" type="ORF">EEDITHA_LOCUS1527</name>
</gene>
<dbReference type="InterPro" id="IPR006916">
    <property type="entry name" value="POPDC1-3"/>
</dbReference>
<evidence type="ECO:0000313" key="1">
    <source>
        <dbReference type="EMBL" id="CAH2085008.1"/>
    </source>
</evidence>
<name>A0AAU9TFX1_EUPED</name>
<protein>
    <submittedName>
        <fullName evidence="1">Uncharacterized protein</fullName>
    </submittedName>
</protein>
<keyword evidence="2" id="KW-1185">Reference proteome</keyword>
<dbReference type="Proteomes" id="UP001153954">
    <property type="component" value="Unassembled WGS sequence"/>
</dbReference>
<dbReference type="PANTHER" id="PTHR12101">
    <property type="entry name" value="POPEYE DOMAIN CONTAINING PROTEIN"/>
    <property type="match status" value="1"/>
</dbReference>